<protein>
    <recommendedName>
        <fullName evidence="10">Fluoride-specific ion channel FluC</fullName>
    </recommendedName>
</protein>
<dbReference type="GO" id="GO:0140114">
    <property type="term" value="P:cellular detoxification of fluoride"/>
    <property type="evidence" value="ECO:0007669"/>
    <property type="project" value="UniProtKB-UniRule"/>
</dbReference>
<dbReference type="PANTHER" id="PTHR28259">
    <property type="entry name" value="FLUORIDE EXPORT PROTEIN 1-RELATED"/>
    <property type="match status" value="1"/>
</dbReference>
<name>I7J0R9_9LACO</name>
<accession>I7J0R9</accession>
<keyword evidence="10" id="KW-0915">Sodium</keyword>
<dbReference type="eggNOG" id="COG0239">
    <property type="taxonomic scope" value="Bacteria"/>
</dbReference>
<dbReference type="EMBL" id="CAKD01000024">
    <property type="protein sequence ID" value="CCI85872.1"/>
    <property type="molecule type" value="Genomic_DNA"/>
</dbReference>
<evidence type="ECO:0000313" key="12">
    <source>
        <dbReference type="Proteomes" id="UP000009311"/>
    </source>
</evidence>
<evidence type="ECO:0000256" key="6">
    <source>
        <dbReference type="ARBA" id="ARBA00023303"/>
    </source>
</evidence>
<keyword evidence="5 10" id="KW-0472">Membrane</keyword>
<dbReference type="OrthoDB" id="9799631at2"/>
<evidence type="ECO:0000256" key="9">
    <source>
        <dbReference type="ARBA" id="ARBA00049940"/>
    </source>
</evidence>
<evidence type="ECO:0000256" key="8">
    <source>
        <dbReference type="ARBA" id="ARBA00035585"/>
    </source>
</evidence>
<keyword evidence="4 10" id="KW-1133">Transmembrane helix</keyword>
<sequence length="126" mass="13788">MKFWKYLSVAFFAFFGGIARMLLNSQFSFLGTFLGNVLGCFLLAFLTYFSLEFKSLPSWLVTGLGTGFVGAFTTFSTFNLDSFKLLQTSAPAAGLYFIGTILIGFLCAAIGANLGIKLGRKEWGRV</sequence>
<keyword evidence="10" id="KW-0406">Ion transport</keyword>
<feature type="transmembrane region" description="Helical" evidence="10">
    <location>
        <begin position="95"/>
        <end position="116"/>
    </location>
</feature>
<feature type="transmembrane region" description="Helical" evidence="10">
    <location>
        <begin position="56"/>
        <end position="75"/>
    </location>
</feature>
<comment type="subcellular location">
    <subcellularLocation>
        <location evidence="1 10">Cell membrane</location>
        <topology evidence="1 10">Multi-pass membrane protein</topology>
    </subcellularLocation>
</comment>
<dbReference type="Proteomes" id="UP000009311">
    <property type="component" value="Unassembled WGS sequence"/>
</dbReference>
<evidence type="ECO:0000256" key="7">
    <source>
        <dbReference type="ARBA" id="ARBA00035120"/>
    </source>
</evidence>
<comment type="similarity">
    <text evidence="7 10">Belongs to the fluoride channel Fluc/FEX (TC 1.A.43) family.</text>
</comment>
<dbReference type="HAMAP" id="MF_00454">
    <property type="entry name" value="FluC"/>
    <property type="match status" value="1"/>
</dbReference>
<dbReference type="STRING" id="1423790.BN53_07240"/>
<keyword evidence="10" id="KW-0479">Metal-binding</keyword>
<evidence type="ECO:0000256" key="4">
    <source>
        <dbReference type="ARBA" id="ARBA00022989"/>
    </source>
</evidence>
<comment type="caution">
    <text evidence="11">The sequence shown here is derived from an EMBL/GenBank/DDBJ whole genome shotgun (WGS) entry which is preliminary data.</text>
</comment>
<organism evidence="11 12">
    <name type="scientific">Lactobacillus pasteurii DSM 23907 = CRBIP 24.76</name>
    <dbReference type="NCBI Taxonomy" id="1423790"/>
    <lineage>
        <taxon>Bacteria</taxon>
        <taxon>Bacillati</taxon>
        <taxon>Bacillota</taxon>
        <taxon>Bacilli</taxon>
        <taxon>Lactobacillales</taxon>
        <taxon>Lactobacillaceae</taxon>
        <taxon>Lactobacillus</taxon>
    </lineage>
</organism>
<proteinExistence type="inferred from homology"/>
<dbReference type="Pfam" id="PF02537">
    <property type="entry name" value="CRCB"/>
    <property type="match status" value="1"/>
</dbReference>
<keyword evidence="10" id="KW-0813">Transport</keyword>
<comment type="function">
    <text evidence="9 10">Fluoride-specific ion channel. Important for reducing fluoride concentration in the cell, thus reducing its toxicity.</text>
</comment>
<evidence type="ECO:0000313" key="11">
    <source>
        <dbReference type="EMBL" id="CCI85872.1"/>
    </source>
</evidence>
<dbReference type="RefSeq" id="WP_009560433.1">
    <property type="nucleotide sequence ID" value="NZ_AYZN01000001.1"/>
</dbReference>
<feature type="binding site" evidence="10">
    <location>
        <position position="70"/>
    </location>
    <ligand>
        <name>Na(+)</name>
        <dbReference type="ChEBI" id="CHEBI:29101"/>
        <note>structural</note>
    </ligand>
</feature>
<keyword evidence="3 10" id="KW-0812">Transmembrane</keyword>
<feature type="binding site" evidence="10">
    <location>
        <position position="73"/>
    </location>
    <ligand>
        <name>Na(+)</name>
        <dbReference type="ChEBI" id="CHEBI:29101"/>
        <note>structural</note>
    </ligand>
</feature>
<gene>
    <name evidence="10" type="primary">fluC</name>
    <name evidence="10" type="synonym">crcB</name>
    <name evidence="11" type="ORF">BN53_07240</name>
</gene>
<keyword evidence="6 10" id="KW-0407">Ion channel</keyword>
<comment type="catalytic activity">
    <reaction evidence="8">
        <text>fluoride(in) = fluoride(out)</text>
        <dbReference type="Rhea" id="RHEA:76159"/>
        <dbReference type="ChEBI" id="CHEBI:17051"/>
    </reaction>
    <physiologicalReaction direction="left-to-right" evidence="8">
        <dbReference type="Rhea" id="RHEA:76160"/>
    </physiologicalReaction>
</comment>
<dbReference type="PANTHER" id="PTHR28259:SF1">
    <property type="entry name" value="FLUORIDE EXPORT PROTEIN 1-RELATED"/>
    <property type="match status" value="1"/>
</dbReference>
<evidence type="ECO:0000256" key="10">
    <source>
        <dbReference type="HAMAP-Rule" id="MF_00454"/>
    </source>
</evidence>
<dbReference type="GO" id="GO:0062054">
    <property type="term" value="F:fluoride channel activity"/>
    <property type="evidence" value="ECO:0007669"/>
    <property type="project" value="UniProtKB-UniRule"/>
</dbReference>
<keyword evidence="12" id="KW-1185">Reference proteome</keyword>
<dbReference type="AlphaFoldDB" id="I7J0R9"/>
<evidence type="ECO:0000256" key="2">
    <source>
        <dbReference type="ARBA" id="ARBA00022475"/>
    </source>
</evidence>
<evidence type="ECO:0000256" key="1">
    <source>
        <dbReference type="ARBA" id="ARBA00004651"/>
    </source>
</evidence>
<evidence type="ECO:0000256" key="5">
    <source>
        <dbReference type="ARBA" id="ARBA00023136"/>
    </source>
</evidence>
<dbReference type="GO" id="GO:0005886">
    <property type="term" value="C:plasma membrane"/>
    <property type="evidence" value="ECO:0007669"/>
    <property type="project" value="UniProtKB-SubCell"/>
</dbReference>
<reference evidence="11 12" key="1">
    <citation type="submission" date="2012-06" db="EMBL/GenBank/DDBJ databases">
        <title>Draft Genome Sequence of Lactobacillus pasteurii CRBIP 24.76T.</title>
        <authorList>
            <person name="Cousin S."/>
            <person name="Bouchier C."/>
            <person name="Loux V."/>
            <person name="Ma L."/>
            <person name="Creno S."/>
            <person name="Bizet C."/>
            <person name="Clermont D."/>
        </authorList>
    </citation>
    <scope>NUCLEOTIDE SEQUENCE [LARGE SCALE GENOMIC DNA]</scope>
    <source>
        <strain evidence="12">CRBIP 24.76T</strain>
    </source>
</reference>
<comment type="activity regulation">
    <text evidence="10">Na(+) is not transported, but it plays an essential structural role and its presence is essential for fluoride channel function.</text>
</comment>
<keyword evidence="2 10" id="KW-1003">Cell membrane</keyword>
<dbReference type="InterPro" id="IPR003691">
    <property type="entry name" value="FluC"/>
</dbReference>
<feature type="transmembrane region" description="Helical" evidence="10">
    <location>
        <begin position="29"/>
        <end position="49"/>
    </location>
</feature>
<dbReference type="GO" id="GO:0046872">
    <property type="term" value="F:metal ion binding"/>
    <property type="evidence" value="ECO:0007669"/>
    <property type="project" value="UniProtKB-KW"/>
</dbReference>
<evidence type="ECO:0000256" key="3">
    <source>
        <dbReference type="ARBA" id="ARBA00022692"/>
    </source>
</evidence>